<keyword evidence="2" id="KW-1185">Reference proteome</keyword>
<dbReference type="EMBL" id="JBFTWV010000126">
    <property type="protein sequence ID" value="KAL2786091.1"/>
    <property type="molecule type" value="Genomic_DNA"/>
</dbReference>
<dbReference type="Proteomes" id="UP001610563">
    <property type="component" value="Unassembled WGS sequence"/>
</dbReference>
<dbReference type="Gene3D" id="3.10.450.50">
    <property type="match status" value="1"/>
</dbReference>
<proteinExistence type="predicted"/>
<dbReference type="SUPFAM" id="SSF54427">
    <property type="entry name" value="NTF2-like"/>
    <property type="match status" value="1"/>
</dbReference>
<reference evidence="1 2" key="1">
    <citation type="submission" date="2024-07" db="EMBL/GenBank/DDBJ databases">
        <title>Section-level genome sequencing and comparative genomics of Aspergillus sections Usti and Cavernicolus.</title>
        <authorList>
            <consortium name="Lawrence Berkeley National Laboratory"/>
            <person name="Nybo J.L."/>
            <person name="Vesth T.C."/>
            <person name="Theobald S."/>
            <person name="Frisvad J.C."/>
            <person name="Larsen T.O."/>
            <person name="Kjaerboelling I."/>
            <person name="Rothschild-Mancinelli K."/>
            <person name="Lyhne E.K."/>
            <person name="Kogle M.E."/>
            <person name="Barry K."/>
            <person name="Clum A."/>
            <person name="Na H."/>
            <person name="Ledsgaard L."/>
            <person name="Lin J."/>
            <person name="Lipzen A."/>
            <person name="Kuo A."/>
            <person name="Riley R."/>
            <person name="Mondo S."/>
            <person name="Labutti K."/>
            <person name="Haridas S."/>
            <person name="Pangalinan J."/>
            <person name="Salamov A.A."/>
            <person name="Simmons B.A."/>
            <person name="Magnuson J.K."/>
            <person name="Chen J."/>
            <person name="Drula E."/>
            <person name="Henrissat B."/>
            <person name="Wiebenga A."/>
            <person name="Lubbers R.J."/>
            <person name="Gomes A.C."/>
            <person name="Makela M.R."/>
            <person name="Stajich J."/>
            <person name="Grigoriev I.V."/>
            <person name="Mortensen U.H."/>
            <person name="De Vries R.P."/>
            <person name="Baker S.E."/>
            <person name="Andersen M.R."/>
        </authorList>
    </citation>
    <scope>NUCLEOTIDE SEQUENCE [LARGE SCALE GENOMIC DNA]</scope>
    <source>
        <strain evidence="1 2">CBS 209.92</strain>
    </source>
</reference>
<comment type="caution">
    <text evidence="1">The sequence shown here is derived from an EMBL/GenBank/DDBJ whole genome shotgun (WGS) entry which is preliminary data.</text>
</comment>
<organism evidence="1 2">
    <name type="scientific">Aspergillus keveii</name>
    <dbReference type="NCBI Taxonomy" id="714993"/>
    <lineage>
        <taxon>Eukaryota</taxon>
        <taxon>Fungi</taxon>
        <taxon>Dikarya</taxon>
        <taxon>Ascomycota</taxon>
        <taxon>Pezizomycotina</taxon>
        <taxon>Eurotiomycetes</taxon>
        <taxon>Eurotiomycetidae</taxon>
        <taxon>Eurotiales</taxon>
        <taxon>Aspergillaceae</taxon>
        <taxon>Aspergillus</taxon>
        <taxon>Aspergillus subgen. Nidulantes</taxon>
    </lineage>
</organism>
<name>A0ABR4FS53_9EURO</name>
<evidence type="ECO:0000313" key="1">
    <source>
        <dbReference type="EMBL" id="KAL2786091.1"/>
    </source>
</evidence>
<dbReference type="InterPro" id="IPR032710">
    <property type="entry name" value="NTF2-like_dom_sf"/>
</dbReference>
<gene>
    <name evidence="1" type="ORF">BJX66DRAFT_347031</name>
</gene>
<evidence type="ECO:0008006" key="3">
    <source>
        <dbReference type="Google" id="ProtNLM"/>
    </source>
</evidence>
<accession>A0ABR4FS53</accession>
<protein>
    <recommendedName>
        <fullName evidence="3">SnoaL-like domain-containing protein</fullName>
    </recommendedName>
</protein>
<evidence type="ECO:0000313" key="2">
    <source>
        <dbReference type="Proteomes" id="UP001610563"/>
    </source>
</evidence>
<sequence>MAQRQQQVLDEADIRFLIGRERYFRDTRRWKELRAAYHPDASRTYVHISWYKGDIDGFVAGSEGLDTSSVSIIHKISPAMTEFNGKKALCESVGDITARFTASNGYEYDLISTARFISRLESKWYMLSLEVIYIRDMIYPVGVSPTPDYSSIRDWQRKSYQFVAWHLKDRGVEPATDLPGEDDPASEREVLDRNHEWLIR</sequence>